<evidence type="ECO:0000313" key="12">
    <source>
        <dbReference type="EMBL" id="AOO66511.1"/>
    </source>
</evidence>
<evidence type="ECO:0000256" key="7">
    <source>
        <dbReference type="ARBA" id="ARBA00022958"/>
    </source>
</evidence>
<keyword evidence="8 11" id="KW-1133">Transmembrane helix</keyword>
<keyword evidence="6 11" id="KW-0067">ATP-binding</keyword>
<name>A0A1D7TND5_9BACT</name>
<dbReference type="Proteomes" id="UP000094609">
    <property type="component" value="Chromosome"/>
</dbReference>
<dbReference type="PIRSF" id="PIRSF001296">
    <property type="entry name" value="K_ATPase_KdpC"/>
    <property type="match status" value="1"/>
</dbReference>
<evidence type="ECO:0000256" key="8">
    <source>
        <dbReference type="ARBA" id="ARBA00022989"/>
    </source>
</evidence>
<dbReference type="AlphaFoldDB" id="A0A1D7TND5"/>
<keyword evidence="9 11" id="KW-0406">Ion transport</keyword>
<keyword evidence="2 11" id="KW-1003">Cell membrane</keyword>
<dbReference type="GO" id="GO:0016787">
    <property type="term" value="F:hydrolase activity"/>
    <property type="evidence" value="ECO:0007669"/>
    <property type="project" value="UniProtKB-KW"/>
</dbReference>
<keyword evidence="3 11" id="KW-0633">Potassium transport</keyword>
<comment type="subunit">
    <text evidence="11">The system is composed of three essential subunits: KdpA, KdpB and KdpC.</text>
</comment>
<sequence length="192" mass="20885">MKTLFQSIKLLLVMTFLLGGVYPLVVTNLGAWVFPSQSSGLLLEDNGTVIGSELIGQNFSKEGYFIARPSAAGEDGYDALSSAGSNLAPTNKLLLDRIDASEEALHVRFGEGDIPSDLVMTSGSGLDPHISKLAALYQVNTLAKERHVDEVQMLELVNQHIERKFLGFIGEERVNVLLLNRALDKNFGVLNP</sequence>
<keyword evidence="12" id="KW-0378">Hydrolase</keyword>
<dbReference type="STRING" id="1193502.SHALO_2753"/>
<evidence type="ECO:0000256" key="9">
    <source>
        <dbReference type="ARBA" id="ARBA00023065"/>
    </source>
</evidence>
<accession>A0A1D7TND5</accession>
<dbReference type="Pfam" id="PF02669">
    <property type="entry name" value="KdpC"/>
    <property type="match status" value="1"/>
</dbReference>
<reference evidence="13" key="1">
    <citation type="submission" date="2016-08" db="EMBL/GenBank/DDBJ databases">
        <title>Complete genome sequence of the organohalide-respiring Epsilonproteobacterium Sulfurospirillum halorespirans.</title>
        <authorList>
            <person name="Goris T."/>
            <person name="Zimmermann J."/>
            <person name="Schenz B."/>
            <person name="Lemos M."/>
            <person name="Hackermueller J."/>
            <person name="Diekert G."/>
        </authorList>
    </citation>
    <scope>NUCLEOTIDE SEQUENCE [LARGE SCALE GENOMIC DNA]</scope>
    <source>
        <strain>DSM 13726</strain>
        <strain evidence="13">PCE-M2</strain>
    </source>
</reference>
<dbReference type="NCBIfam" id="TIGR00681">
    <property type="entry name" value="kdpC"/>
    <property type="match status" value="1"/>
</dbReference>
<dbReference type="HAMAP" id="MF_00276">
    <property type="entry name" value="KdpC"/>
    <property type="match status" value="1"/>
</dbReference>
<evidence type="ECO:0000256" key="10">
    <source>
        <dbReference type="ARBA" id="ARBA00023136"/>
    </source>
</evidence>
<keyword evidence="7 11" id="KW-0630">Potassium</keyword>
<evidence type="ECO:0000256" key="4">
    <source>
        <dbReference type="ARBA" id="ARBA00022692"/>
    </source>
</evidence>
<comment type="subcellular location">
    <subcellularLocation>
        <location evidence="11">Cell membrane</location>
        <topology evidence="11">Single-pass membrane protein</topology>
    </subcellularLocation>
</comment>
<comment type="similarity">
    <text evidence="11">Belongs to the KdpC family.</text>
</comment>
<dbReference type="PATRIC" id="fig|1193502.14.peg.2789"/>
<dbReference type="RefSeq" id="WP_069479040.1">
    <property type="nucleotide sequence ID" value="NZ_CP017111.1"/>
</dbReference>
<evidence type="ECO:0000256" key="1">
    <source>
        <dbReference type="ARBA" id="ARBA00022448"/>
    </source>
</evidence>
<protein>
    <recommendedName>
        <fullName evidence="11">Potassium-transporting ATPase KdpC subunit</fullName>
    </recommendedName>
    <alternativeName>
        <fullName evidence="11">ATP phosphohydrolase [potassium-transporting] C chain</fullName>
    </alternativeName>
    <alternativeName>
        <fullName evidence="11">Potassium-binding and translocating subunit C</fullName>
    </alternativeName>
    <alternativeName>
        <fullName evidence="11">Potassium-translocating ATPase C chain</fullName>
    </alternativeName>
</protein>
<dbReference type="PANTHER" id="PTHR30042:SF2">
    <property type="entry name" value="POTASSIUM-TRANSPORTING ATPASE KDPC SUBUNIT"/>
    <property type="match status" value="1"/>
</dbReference>
<dbReference type="KEGG" id="shal:SHALO_2753"/>
<dbReference type="GO" id="GO:0008556">
    <property type="term" value="F:P-type potassium transmembrane transporter activity"/>
    <property type="evidence" value="ECO:0007669"/>
    <property type="project" value="InterPro"/>
</dbReference>
<comment type="function">
    <text evidence="11">Part of the high-affinity ATP-driven potassium transport (or Kdp) system, which catalyzes the hydrolysis of ATP coupled with the electrogenic transport of potassium into the cytoplasm. This subunit acts as a catalytic chaperone that increases the ATP-binding affinity of the ATP-hydrolyzing subunit KdpB by the formation of a transient KdpB/KdpC/ATP ternary complex.</text>
</comment>
<dbReference type="PANTHER" id="PTHR30042">
    <property type="entry name" value="POTASSIUM-TRANSPORTING ATPASE C CHAIN"/>
    <property type="match status" value="1"/>
</dbReference>
<keyword evidence="5 11" id="KW-0547">Nucleotide-binding</keyword>
<evidence type="ECO:0000256" key="2">
    <source>
        <dbReference type="ARBA" id="ARBA00022475"/>
    </source>
</evidence>
<organism evidence="12 13">
    <name type="scientific">Sulfurospirillum halorespirans DSM 13726</name>
    <dbReference type="NCBI Taxonomy" id="1193502"/>
    <lineage>
        <taxon>Bacteria</taxon>
        <taxon>Pseudomonadati</taxon>
        <taxon>Campylobacterota</taxon>
        <taxon>Epsilonproteobacteria</taxon>
        <taxon>Campylobacterales</taxon>
        <taxon>Sulfurospirillaceae</taxon>
        <taxon>Sulfurospirillum</taxon>
    </lineage>
</organism>
<dbReference type="EMBL" id="CP017111">
    <property type="protein sequence ID" value="AOO66511.1"/>
    <property type="molecule type" value="Genomic_DNA"/>
</dbReference>
<keyword evidence="13" id="KW-1185">Reference proteome</keyword>
<keyword evidence="4 11" id="KW-0812">Transmembrane</keyword>
<dbReference type="GO" id="GO:0005886">
    <property type="term" value="C:plasma membrane"/>
    <property type="evidence" value="ECO:0007669"/>
    <property type="project" value="UniProtKB-SubCell"/>
</dbReference>
<keyword evidence="1 11" id="KW-0813">Transport</keyword>
<evidence type="ECO:0000256" key="5">
    <source>
        <dbReference type="ARBA" id="ARBA00022741"/>
    </source>
</evidence>
<dbReference type="GO" id="GO:0005524">
    <property type="term" value="F:ATP binding"/>
    <property type="evidence" value="ECO:0007669"/>
    <property type="project" value="UniProtKB-UniRule"/>
</dbReference>
<dbReference type="NCBIfam" id="NF001454">
    <property type="entry name" value="PRK00315.1"/>
    <property type="match status" value="1"/>
</dbReference>
<evidence type="ECO:0000256" key="6">
    <source>
        <dbReference type="ARBA" id="ARBA00022840"/>
    </source>
</evidence>
<evidence type="ECO:0000256" key="11">
    <source>
        <dbReference type="HAMAP-Rule" id="MF_00276"/>
    </source>
</evidence>
<evidence type="ECO:0000313" key="13">
    <source>
        <dbReference type="Proteomes" id="UP000094609"/>
    </source>
</evidence>
<evidence type="ECO:0000256" key="3">
    <source>
        <dbReference type="ARBA" id="ARBA00022538"/>
    </source>
</evidence>
<dbReference type="InterPro" id="IPR003820">
    <property type="entry name" value="KdpC"/>
</dbReference>
<proteinExistence type="inferred from homology"/>
<keyword evidence="10 11" id="KW-0472">Membrane</keyword>
<gene>
    <name evidence="11" type="primary">kdpC</name>
    <name evidence="12" type="ORF">SHALO_2753</name>
</gene>